<proteinExistence type="predicted"/>
<reference evidence="3" key="1">
    <citation type="journal article" date="2019" name="Int. J. Syst. Evol. Microbiol.">
        <title>The Global Catalogue of Microorganisms (GCM) 10K type strain sequencing project: providing services to taxonomists for standard genome sequencing and annotation.</title>
        <authorList>
            <consortium name="The Broad Institute Genomics Platform"/>
            <consortium name="The Broad Institute Genome Sequencing Center for Infectious Disease"/>
            <person name="Wu L."/>
            <person name="Ma J."/>
        </authorList>
    </citation>
    <scope>NUCLEOTIDE SEQUENCE [LARGE SCALE GENOMIC DNA]</scope>
    <source>
        <strain evidence="3">JCM 17551</strain>
    </source>
</reference>
<protein>
    <submittedName>
        <fullName evidence="2">Uncharacterized protein</fullName>
    </submittedName>
</protein>
<dbReference type="EMBL" id="BAABBN010000006">
    <property type="protein sequence ID" value="GAA3922837.1"/>
    <property type="molecule type" value="Genomic_DNA"/>
</dbReference>
<evidence type="ECO:0000313" key="3">
    <source>
        <dbReference type="Proteomes" id="UP001501565"/>
    </source>
</evidence>
<evidence type="ECO:0000313" key="2">
    <source>
        <dbReference type="EMBL" id="GAA3922837.1"/>
    </source>
</evidence>
<feature type="region of interest" description="Disordered" evidence="1">
    <location>
        <begin position="417"/>
        <end position="443"/>
    </location>
</feature>
<dbReference type="Proteomes" id="UP001501565">
    <property type="component" value="Unassembled WGS sequence"/>
</dbReference>
<sequence length="473" mass="51282">MAQDPLPQAAGTPGITGVYLGKHALTMNTMDENAMNALVLPRTNLNGVEYIVLGNSISDALWQWDFDNHRITWGGDNLFAMGMVKTPYQPYAQETIALKTGNLETFPTINNINEVTMDFTDNGDGTYTAEYAQKIHLSMQNYPMAATSTTFRITQTADDKLDIVTIDHEDGELDGVPGTQIEGVFPYVVQPQFDSTEMHLELGTDSNDDGITDLAANLLGLEAATLDSDGDGLSDADEIGVFVRPTDTDHDGIADIHEPGDVSELSDVIGGIKLITGETVAVESRDDIAFSFSTVTALNLTLDAVQVLDGEEPPIQSEDGKTFHYSMINFLSDSQMFEGNELAFTLTFSEGIPEGLQLSQKLLTVGFDMETMQPLHTISYPSIPWVQNANNENAIDFVIPHDMTLSRDKQLIVGHTQEPAPDETPDNAGTASEAGSKSGSGSGGGSFGWSFILALSALTLNRRKLSIKQQERR</sequence>
<comment type="caution">
    <text evidence="2">The sequence shown here is derived from an EMBL/GenBank/DDBJ whole genome shotgun (WGS) entry which is preliminary data.</text>
</comment>
<name>A0ABP7MH29_9GAMM</name>
<accession>A0ABP7MH29</accession>
<gene>
    <name evidence="2" type="ORF">GCM10022277_18450</name>
</gene>
<keyword evidence="3" id="KW-1185">Reference proteome</keyword>
<evidence type="ECO:0000256" key="1">
    <source>
        <dbReference type="SAM" id="MobiDB-lite"/>
    </source>
</evidence>
<organism evidence="2 3">
    <name type="scientific">Litoribacillus peritrichatus</name>
    <dbReference type="NCBI Taxonomy" id="718191"/>
    <lineage>
        <taxon>Bacteria</taxon>
        <taxon>Pseudomonadati</taxon>
        <taxon>Pseudomonadota</taxon>
        <taxon>Gammaproteobacteria</taxon>
        <taxon>Oceanospirillales</taxon>
        <taxon>Oceanospirillaceae</taxon>
        <taxon>Litoribacillus</taxon>
    </lineage>
</organism>
<feature type="compositionally biased region" description="Low complexity" evidence="1">
    <location>
        <begin position="428"/>
        <end position="437"/>
    </location>
</feature>